<dbReference type="PANTHER" id="PTHR14136">
    <property type="entry name" value="BTB_POZ DOMAIN-CONTAINING PROTEIN KCTD9"/>
    <property type="match status" value="1"/>
</dbReference>
<dbReference type="SUPFAM" id="SSF141571">
    <property type="entry name" value="Pentapeptide repeat-like"/>
    <property type="match status" value="1"/>
</dbReference>
<dbReference type="InterPro" id="IPR001646">
    <property type="entry name" value="5peptide_repeat"/>
</dbReference>
<evidence type="ECO:0000313" key="2">
    <source>
        <dbReference type="Proteomes" id="UP000283786"/>
    </source>
</evidence>
<dbReference type="OrthoDB" id="7837851at2"/>
<reference evidence="1 2" key="1">
    <citation type="submission" date="2020-08" db="EMBL/GenBank/DDBJ databases">
        <title>Genome sequence of Rhodobacteraceae bacterium Lw-13e.</title>
        <authorList>
            <person name="Poehlein A."/>
            <person name="Wolter L."/>
            <person name="Daniel R."/>
            <person name="Brinkhoff T."/>
        </authorList>
    </citation>
    <scope>NUCLEOTIDE SEQUENCE [LARGE SCALE GENOMIC DNA]</scope>
    <source>
        <strain evidence="1 2">Lw-13e</strain>
    </source>
</reference>
<organism evidence="1 2">
    <name type="scientific">Pseudooceanicola algae</name>
    <dbReference type="NCBI Taxonomy" id="1537215"/>
    <lineage>
        <taxon>Bacteria</taxon>
        <taxon>Pseudomonadati</taxon>
        <taxon>Pseudomonadota</taxon>
        <taxon>Alphaproteobacteria</taxon>
        <taxon>Rhodobacterales</taxon>
        <taxon>Paracoccaceae</taxon>
        <taxon>Pseudooceanicola</taxon>
    </lineage>
</organism>
<sequence length="293" mass="32062">MTPMEIQSLPLVRTARPLVERETLESTEPNLEVRIGAILSLERIAQDSARDHIQIMKILCAYVRENIGGRQIAMPAEDASPEKWREWGGSASTPLRLDLDMALKVIEDRDPTRKAHEAIATPPYVLGLERLEATKLDLFGRNLEKANLSGARMQGAHLVDATLLGAKLGGAQLQGADLGGAQLQGANLEDAKLQAADLWGAQLDIKTSLARADFRGAAVKNVDLSNVPQITGHLTSLFGDASVSLPSGARPGQEGWPEKWPTFELDPGEFRNEWQKWQADPEAYTPPIENLRP</sequence>
<dbReference type="PANTHER" id="PTHR14136:SF17">
    <property type="entry name" value="BTB_POZ DOMAIN-CONTAINING PROTEIN KCTD9"/>
    <property type="match status" value="1"/>
</dbReference>
<gene>
    <name evidence="1" type="ORF">PSAL_012050</name>
</gene>
<dbReference type="EMBL" id="CP060436">
    <property type="protein sequence ID" value="QPM89974.1"/>
    <property type="molecule type" value="Genomic_DNA"/>
</dbReference>
<dbReference type="Proteomes" id="UP000283786">
    <property type="component" value="Chromosome"/>
</dbReference>
<dbReference type="Pfam" id="PF00805">
    <property type="entry name" value="Pentapeptide"/>
    <property type="match status" value="1"/>
</dbReference>
<dbReference type="KEGG" id="palw:PSAL_012050"/>
<keyword evidence="2" id="KW-1185">Reference proteome</keyword>
<protein>
    <submittedName>
        <fullName evidence="1">Uncharacterized protein</fullName>
    </submittedName>
</protein>
<dbReference type="InterPro" id="IPR051082">
    <property type="entry name" value="Pentapeptide-BTB/POZ_domain"/>
</dbReference>
<proteinExistence type="predicted"/>
<name>A0A418SC53_9RHOB</name>
<accession>A0A418SC53</accession>
<dbReference type="AlphaFoldDB" id="A0A418SC53"/>
<dbReference type="Gene3D" id="2.160.20.80">
    <property type="entry name" value="E3 ubiquitin-protein ligase SopA"/>
    <property type="match status" value="1"/>
</dbReference>
<evidence type="ECO:0000313" key="1">
    <source>
        <dbReference type="EMBL" id="QPM89974.1"/>
    </source>
</evidence>